<evidence type="ECO:0000313" key="1">
    <source>
        <dbReference type="EMBL" id="MBD8007566.1"/>
    </source>
</evidence>
<reference evidence="1 2" key="1">
    <citation type="submission" date="2020-08" db="EMBL/GenBank/DDBJ databases">
        <title>A Genomic Blueprint of the Chicken Gut Microbiome.</title>
        <authorList>
            <person name="Gilroy R."/>
            <person name="Ravi A."/>
            <person name="Getino M."/>
            <person name="Pursley I."/>
            <person name="Horton D.L."/>
            <person name="Alikhan N.-F."/>
            <person name="Baker D."/>
            <person name="Gharbi K."/>
            <person name="Hall N."/>
            <person name="Watson M."/>
            <person name="Adriaenssens E.M."/>
            <person name="Foster-Nyarko E."/>
            <person name="Jarju S."/>
            <person name="Secka A."/>
            <person name="Antonio M."/>
            <person name="Oren A."/>
            <person name="Chaudhuri R."/>
            <person name="La Ragione R.M."/>
            <person name="Hildebrand F."/>
            <person name="Pallen M.J."/>
        </authorList>
    </citation>
    <scope>NUCLEOTIDE SEQUENCE [LARGE SCALE GENOMIC DNA]</scope>
    <source>
        <strain evidence="1 2">Sa1BUA2</strain>
    </source>
</reference>
<sequence length="75" mass="8721">MNDIETYKTRKKGYLTPNDVMDEAKKDIAKMKVKRAIAIIQDDEDGTIYRFCTEMDQVELVGLLEATKMIEFLDE</sequence>
<comment type="caution">
    <text evidence="1">The sequence shown here is derived from an EMBL/GenBank/DDBJ whole genome shotgun (WGS) entry which is preliminary data.</text>
</comment>
<dbReference type="EMBL" id="JACSPV010000067">
    <property type="protein sequence ID" value="MBD8007566.1"/>
    <property type="molecule type" value="Genomic_DNA"/>
</dbReference>
<dbReference type="RefSeq" id="WP_191816308.1">
    <property type="nucleotide sequence ID" value="NZ_JACSPV010000067.1"/>
</dbReference>
<keyword evidence="2" id="KW-1185">Reference proteome</keyword>
<organism evidence="1 2">
    <name type="scientific">Bacillus norwichensis</name>
    <dbReference type="NCBI Taxonomy" id="2762217"/>
    <lineage>
        <taxon>Bacteria</taxon>
        <taxon>Bacillati</taxon>
        <taxon>Bacillota</taxon>
        <taxon>Bacilli</taxon>
        <taxon>Bacillales</taxon>
        <taxon>Bacillaceae</taxon>
        <taxon>Bacillus</taxon>
    </lineage>
</organism>
<name>A0ABR8VT62_9BACI</name>
<protein>
    <submittedName>
        <fullName evidence="1">Uncharacterized protein</fullName>
    </submittedName>
</protein>
<evidence type="ECO:0000313" key="2">
    <source>
        <dbReference type="Proteomes" id="UP000648182"/>
    </source>
</evidence>
<accession>A0ABR8VT62</accession>
<proteinExistence type="predicted"/>
<dbReference type="Proteomes" id="UP000648182">
    <property type="component" value="Unassembled WGS sequence"/>
</dbReference>
<gene>
    <name evidence="1" type="ORF">H9631_21220</name>
</gene>